<keyword evidence="3" id="KW-1185">Reference proteome</keyword>
<evidence type="ECO:0000313" key="3">
    <source>
        <dbReference type="Proteomes" id="UP000318943"/>
    </source>
</evidence>
<comment type="caution">
    <text evidence="2">The sequence shown here is derived from an EMBL/GenBank/DDBJ whole genome shotgun (WGS) entry which is preliminary data.</text>
</comment>
<evidence type="ECO:0000313" key="2">
    <source>
        <dbReference type="EMBL" id="TSP13734.1"/>
    </source>
</evidence>
<accession>A0ABY3ERZ6</accession>
<evidence type="ECO:0000256" key="1">
    <source>
        <dbReference type="SAM" id="MobiDB-lite"/>
    </source>
</evidence>
<dbReference type="InterPro" id="IPR018715">
    <property type="entry name" value="DUF2239"/>
</dbReference>
<name>A0ABY3ERZ6_9BURK</name>
<dbReference type="Pfam" id="PF09998">
    <property type="entry name" value="DUF2239"/>
    <property type="match status" value="1"/>
</dbReference>
<protein>
    <submittedName>
        <fullName evidence="2">DUF2239 family protein</fullName>
    </submittedName>
</protein>
<dbReference type="RefSeq" id="WP_144196437.1">
    <property type="nucleotide sequence ID" value="NZ_CAJPVH010000014.1"/>
</dbReference>
<reference evidence="2 3" key="1">
    <citation type="submission" date="2019-05" db="EMBL/GenBank/DDBJ databases">
        <title>Whole genome sequence analysis of Cupriavidus campinensis S14E4C strain.</title>
        <authorList>
            <person name="Abbaszade G."/>
            <person name="Szabo A."/>
            <person name="Toumi M."/>
            <person name="Toth E."/>
        </authorList>
    </citation>
    <scope>NUCLEOTIDE SEQUENCE [LARGE SCALE GENOMIC DNA]</scope>
    <source>
        <strain evidence="2 3">S14E4C</strain>
    </source>
</reference>
<gene>
    <name evidence="2" type="ORF">FGG12_04410</name>
</gene>
<sequence length="213" mass="22931">MNPTEILPSHIAFEGHRRLASGPLGVVALAVRRAMEGKASGPVLVFDNATGRTIDIDTRGSDAEIVARFQPEGGDAAADQDDTPDTPRGRGRPKLGVVAREVTLLPRHWDWLAQQPGGASVALRKLVEEARRANAHGDNRRAARERAYHFMSAMAGDLPGFEEAARALFADERGRLGELIAGWPEDVRGHVVWLGFGEGAEEGAEENGEQVEG</sequence>
<feature type="region of interest" description="Disordered" evidence="1">
    <location>
        <begin position="70"/>
        <end position="93"/>
    </location>
</feature>
<proteinExistence type="predicted"/>
<dbReference type="Proteomes" id="UP000318943">
    <property type="component" value="Unassembled WGS sequence"/>
</dbReference>
<dbReference type="EMBL" id="VCIZ01000002">
    <property type="protein sequence ID" value="TSP13734.1"/>
    <property type="molecule type" value="Genomic_DNA"/>
</dbReference>
<organism evidence="2 3">
    <name type="scientific">Cupriavidus campinensis</name>
    <dbReference type="NCBI Taxonomy" id="151783"/>
    <lineage>
        <taxon>Bacteria</taxon>
        <taxon>Pseudomonadati</taxon>
        <taxon>Pseudomonadota</taxon>
        <taxon>Betaproteobacteria</taxon>
        <taxon>Burkholderiales</taxon>
        <taxon>Burkholderiaceae</taxon>
        <taxon>Cupriavidus</taxon>
    </lineage>
</organism>